<protein>
    <submittedName>
        <fullName evidence="2">Uncharacterized protein</fullName>
    </submittedName>
</protein>
<accession>A0A6L2NJF8</accession>
<feature type="compositionally biased region" description="Basic residues" evidence="1">
    <location>
        <begin position="52"/>
        <end position="64"/>
    </location>
</feature>
<gene>
    <name evidence="2" type="ORF">Tci_058301</name>
</gene>
<comment type="caution">
    <text evidence="2">The sequence shown here is derived from an EMBL/GenBank/DDBJ whole genome shotgun (WGS) entry which is preliminary data.</text>
</comment>
<feature type="compositionally biased region" description="Basic residues" evidence="1">
    <location>
        <begin position="157"/>
        <end position="179"/>
    </location>
</feature>
<evidence type="ECO:0000256" key="1">
    <source>
        <dbReference type="SAM" id="MobiDB-lite"/>
    </source>
</evidence>
<feature type="compositionally biased region" description="Polar residues" evidence="1">
    <location>
        <begin position="24"/>
        <end position="36"/>
    </location>
</feature>
<sequence>MDDSLEKAVTTATSLDVEQDRGNISKTQSKATPNKPGSQLTSSGGGLSLERRVKRLERRKRSRTHGLKRLCKVGLSARVESSEDEDKFVVKPVVENKSSEEETTMVRKNTNALIIEEWVSDNEKKNMTQPKIEKKTVRPSIVKKEFVKPRQQEKTARKTVKKVKHNRQNIHRPRGNQRN</sequence>
<name>A0A6L2NJF8_TANCI</name>
<reference evidence="2" key="1">
    <citation type="journal article" date="2019" name="Sci. Rep.">
        <title>Draft genome of Tanacetum cinerariifolium, the natural source of mosquito coil.</title>
        <authorList>
            <person name="Yamashiro T."/>
            <person name="Shiraishi A."/>
            <person name="Satake H."/>
            <person name="Nakayama K."/>
        </authorList>
    </citation>
    <scope>NUCLEOTIDE SEQUENCE</scope>
</reference>
<dbReference type="EMBL" id="BKCJ010009298">
    <property type="protein sequence ID" value="GEU86323.1"/>
    <property type="molecule type" value="Genomic_DNA"/>
</dbReference>
<organism evidence="2">
    <name type="scientific">Tanacetum cinerariifolium</name>
    <name type="common">Dalmatian daisy</name>
    <name type="synonym">Chrysanthemum cinerariifolium</name>
    <dbReference type="NCBI Taxonomy" id="118510"/>
    <lineage>
        <taxon>Eukaryota</taxon>
        <taxon>Viridiplantae</taxon>
        <taxon>Streptophyta</taxon>
        <taxon>Embryophyta</taxon>
        <taxon>Tracheophyta</taxon>
        <taxon>Spermatophyta</taxon>
        <taxon>Magnoliopsida</taxon>
        <taxon>eudicotyledons</taxon>
        <taxon>Gunneridae</taxon>
        <taxon>Pentapetalae</taxon>
        <taxon>asterids</taxon>
        <taxon>campanulids</taxon>
        <taxon>Asterales</taxon>
        <taxon>Asteraceae</taxon>
        <taxon>Asteroideae</taxon>
        <taxon>Anthemideae</taxon>
        <taxon>Anthemidinae</taxon>
        <taxon>Tanacetum</taxon>
    </lineage>
</organism>
<proteinExistence type="predicted"/>
<feature type="region of interest" description="Disordered" evidence="1">
    <location>
        <begin position="1"/>
        <end position="64"/>
    </location>
</feature>
<feature type="region of interest" description="Disordered" evidence="1">
    <location>
        <begin position="148"/>
        <end position="179"/>
    </location>
</feature>
<evidence type="ECO:0000313" key="2">
    <source>
        <dbReference type="EMBL" id="GEU86323.1"/>
    </source>
</evidence>
<dbReference type="AlphaFoldDB" id="A0A6L2NJF8"/>